<feature type="binding site" evidence="12">
    <location>
        <position position="162"/>
    </location>
    <ligand>
        <name>Zn(2+)</name>
        <dbReference type="ChEBI" id="CHEBI:29105"/>
        <note>catalytic</note>
    </ligand>
</feature>
<dbReference type="HAMAP" id="MF_00188">
    <property type="entry name" value="Pept_M48_protease_HtpX"/>
    <property type="match status" value="1"/>
</dbReference>
<dbReference type="GO" id="GO:0005886">
    <property type="term" value="C:plasma membrane"/>
    <property type="evidence" value="ECO:0007669"/>
    <property type="project" value="UniProtKB-SubCell"/>
</dbReference>
<feature type="transmembrane region" description="Helical" evidence="12">
    <location>
        <begin position="177"/>
        <end position="197"/>
    </location>
</feature>
<evidence type="ECO:0000313" key="14">
    <source>
        <dbReference type="EMBL" id="NJP37737.1"/>
    </source>
</evidence>
<proteinExistence type="inferred from homology"/>
<evidence type="ECO:0000256" key="3">
    <source>
        <dbReference type="ARBA" id="ARBA00022475"/>
    </source>
</evidence>
<dbReference type="InterPro" id="IPR050083">
    <property type="entry name" value="HtpX_protease"/>
</dbReference>
<comment type="subcellular location">
    <subcellularLocation>
        <location evidence="1 12">Cell membrane</location>
        <topology evidence="1 12">Multi-pass membrane protein</topology>
    </subcellularLocation>
</comment>
<protein>
    <recommendedName>
        <fullName evidence="12">Protease HtpX homolog</fullName>
        <ecNumber evidence="12">3.4.24.-</ecNumber>
    </recommendedName>
</protein>
<dbReference type="AlphaFoldDB" id="A0A969PP08"/>
<keyword evidence="11 12" id="KW-0472">Membrane</keyword>
<evidence type="ECO:0000313" key="15">
    <source>
        <dbReference type="Proteomes" id="UP000752012"/>
    </source>
</evidence>
<dbReference type="EMBL" id="JAATHJ010000011">
    <property type="protein sequence ID" value="NJP37737.1"/>
    <property type="molecule type" value="Genomic_DNA"/>
</dbReference>
<evidence type="ECO:0000256" key="5">
    <source>
        <dbReference type="ARBA" id="ARBA00022692"/>
    </source>
</evidence>
<gene>
    <name evidence="12 14" type="primary">htpX</name>
    <name evidence="14" type="ORF">HCN83_09085</name>
</gene>
<comment type="cofactor">
    <cofactor evidence="12">
        <name>Zn(2+)</name>
        <dbReference type="ChEBI" id="CHEBI:29105"/>
    </cofactor>
    <text evidence="12">Binds 1 zinc ion per subunit.</text>
</comment>
<sequence length="306" mass="33458">MGKRIMLWIMTNILVLTTIMIVWSLIVTFTDIGGGGFDTGEGALGIDLVALGVFSIIVGFAGSFISLAMSRWVAKKMMKVEVLDPEGNLSARERAVVEKVHRFSRAAGLAHMPEVGIYRSPEVNAFATGPSKKRSLVAVSEGLLQNMDENAVEGVIAHEVAHVANGDMVTMTLLQGVVNTFVVFFSRVAAILVSRLVRSELQFVVRFAAIIIFQILFSILGSLVVMAFSRYREYHADRGGADLAGRDKMAHALRSLKAYVERANVKNDRTDDSAIQTMKISGKGGVSKLFSSHPDLDDRIARLEQR</sequence>
<feature type="binding site" evidence="12">
    <location>
        <position position="233"/>
    </location>
    <ligand>
        <name>Zn(2+)</name>
        <dbReference type="ChEBI" id="CHEBI:29105"/>
        <note>catalytic</note>
    </ligand>
</feature>
<keyword evidence="7 12" id="KW-0378">Hydrolase</keyword>
<dbReference type="GO" id="GO:0004222">
    <property type="term" value="F:metalloendopeptidase activity"/>
    <property type="evidence" value="ECO:0007669"/>
    <property type="project" value="UniProtKB-UniRule"/>
</dbReference>
<organism evidence="14 15">
    <name type="scientific">Alkalicoccus luteus</name>
    <dbReference type="NCBI Taxonomy" id="1237094"/>
    <lineage>
        <taxon>Bacteria</taxon>
        <taxon>Bacillati</taxon>
        <taxon>Bacillota</taxon>
        <taxon>Bacilli</taxon>
        <taxon>Bacillales</taxon>
        <taxon>Bacillaceae</taxon>
        <taxon>Alkalicoccus</taxon>
    </lineage>
</organism>
<keyword evidence="3 12" id="KW-1003">Cell membrane</keyword>
<keyword evidence="9 12" id="KW-1133">Transmembrane helix</keyword>
<keyword evidence="6 12" id="KW-0479">Metal-binding</keyword>
<dbReference type="RefSeq" id="WP_168006549.1">
    <property type="nucleotide sequence ID" value="NZ_JAATHJ010000011.1"/>
</dbReference>
<comment type="similarity">
    <text evidence="2 12">Belongs to the peptidase M48B family.</text>
</comment>
<dbReference type="PANTHER" id="PTHR43221">
    <property type="entry name" value="PROTEASE HTPX"/>
    <property type="match status" value="1"/>
</dbReference>
<evidence type="ECO:0000256" key="7">
    <source>
        <dbReference type="ARBA" id="ARBA00022801"/>
    </source>
</evidence>
<evidence type="ECO:0000256" key="6">
    <source>
        <dbReference type="ARBA" id="ARBA00022723"/>
    </source>
</evidence>
<keyword evidence="5 12" id="KW-0812">Transmembrane</keyword>
<feature type="transmembrane region" description="Helical" evidence="12">
    <location>
        <begin position="7"/>
        <end position="29"/>
    </location>
</feature>
<evidence type="ECO:0000259" key="13">
    <source>
        <dbReference type="Pfam" id="PF01435"/>
    </source>
</evidence>
<keyword evidence="15" id="KW-1185">Reference proteome</keyword>
<dbReference type="NCBIfam" id="NF003965">
    <property type="entry name" value="PRK05457.1"/>
    <property type="match status" value="1"/>
</dbReference>
<dbReference type="InterPro" id="IPR022919">
    <property type="entry name" value="Pept_M48_protease_HtpX"/>
</dbReference>
<comment type="caution">
    <text evidence="14">The sequence shown here is derived from an EMBL/GenBank/DDBJ whole genome shotgun (WGS) entry which is preliminary data.</text>
</comment>
<dbReference type="Proteomes" id="UP000752012">
    <property type="component" value="Unassembled WGS sequence"/>
</dbReference>
<name>A0A969PP08_9BACI</name>
<feature type="transmembrane region" description="Helical" evidence="12">
    <location>
        <begin position="203"/>
        <end position="228"/>
    </location>
</feature>
<dbReference type="CDD" id="cd07335">
    <property type="entry name" value="M48B_HtpX_like"/>
    <property type="match status" value="1"/>
</dbReference>
<dbReference type="GO" id="GO:0006508">
    <property type="term" value="P:proteolysis"/>
    <property type="evidence" value="ECO:0007669"/>
    <property type="project" value="UniProtKB-KW"/>
</dbReference>
<evidence type="ECO:0000256" key="2">
    <source>
        <dbReference type="ARBA" id="ARBA00009779"/>
    </source>
</evidence>
<evidence type="ECO:0000256" key="12">
    <source>
        <dbReference type="HAMAP-Rule" id="MF_00188"/>
    </source>
</evidence>
<evidence type="ECO:0000256" key="11">
    <source>
        <dbReference type="ARBA" id="ARBA00023136"/>
    </source>
</evidence>
<evidence type="ECO:0000256" key="1">
    <source>
        <dbReference type="ARBA" id="ARBA00004651"/>
    </source>
</evidence>
<reference evidence="14 15" key="1">
    <citation type="submission" date="2020-03" db="EMBL/GenBank/DDBJ databases">
        <title>Assessment of the enzymatic potential of alkaline-tolerant lipase obtained from Bacillus luteus H11 (technogenic soil) for the bioremediation of saline soils contaminated with petroleum substances.</title>
        <authorList>
            <person name="Kalwasinska A."/>
        </authorList>
    </citation>
    <scope>NUCLEOTIDE SEQUENCE [LARGE SCALE GENOMIC DNA]</scope>
    <source>
        <strain evidence="14 15">H11</strain>
    </source>
</reference>
<dbReference type="EC" id="3.4.24.-" evidence="12"/>
<accession>A0A969PP08</accession>
<evidence type="ECO:0000256" key="4">
    <source>
        <dbReference type="ARBA" id="ARBA00022670"/>
    </source>
</evidence>
<dbReference type="GO" id="GO:0008270">
    <property type="term" value="F:zinc ion binding"/>
    <property type="evidence" value="ECO:0007669"/>
    <property type="project" value="UniProtKB-UniRule"/>
</dbReference>
<feature type="domain" description="Peptidase M48" evidence="13">
    <location>
        <begin position="91"/>
        <end position="305"/>
    </location>
</feature>
<evidence type="ECO:0000256" key="10">
    <source>
        <dbReference type="ARBA" id="ARBA00023049"/>
    </source>
</evidence>
<dbReference type="Gene3D" id="3.30.2010.10">
    <property type="entry name" value="Metalloproteases ('zincins'), catalytic domain"/>
    <property type="match status" value="1"/>
</dbReference>
<feature type="transmembrane region" description="Helical" evidence="12">
    <location>
        <begin position="49"/>
        <end position="69"/>
    </location>
</feature>
<dbReference type="PANTHER" id="PTHR43221:SF1">
    <property type="entry name" value="PROTEASE HTPX"/>
    <property type="match status" value="1"/>
</dbReference>
<evidence type="ECO:0000256" key="8">
    <source>
        <dbReference type="ARBA" id="ARBA00022833"/>
    </source>
</evidence>
<dbReference type="InterPro" id="IPR001915">
    <property type="entry name" value="Peptidase_M48"/>
</dbReference>
<dbReference type="Pfam" id="PF01435">
    <property type="entry name" value="Peptidase_M48"/>
    <property type="match status" value="1"/>
</dbReference>
<keyword evidence="4 12" id="KW-0645">Protease</keyword>
<feature type="active site" evidence="12">
    <location>
        <position position="159"/>
    </location>
</feature>
<feature type="binding site" evidence="12">
    <location>
        <position position="158"/>
    </location>
    <ligand>
        <name>Zn(2+)</name>
        <dbReference type="ChEBI" id="CHEBI:29105"/>
        <note>catalytic</note>
    </ligand>
</feature>
<keyword evidence="10 12" id="KW-0482">Metalloprotease</keyword>
<evidence type="ECO:0000256" key="9">
    <source>
        <dbReference type="ARBA" id="ARBA00022989"/>
    </source>
</evidence>
<keyword evidence="8 12" id="KW-0862">Zinc</keyword>